<evidence type="ECO:0000313" key="4">
    <source>
        <dbReference type="Proteomes" id="UP000238701"/>
    </source>
</evidence>
<evidence type="ECO:0000259" key="2">
    <source>
        <dbReference type="Pfam" id="PF03712"/>
    </source>
</evidence>
<dbReference type="Gene3D" id="2.60.120.310">
    <property type="entry name" value="Copper type II, ascorbate-dependent monooxygenase, N-terminal domain"/>
    <property type="match status" value="1"/>
</dbReference>
<dbReference type="AlphaFoldDB" id="A0A2U3K4B1"/>
<evidence type="ECO:0000256" key="1">
    <source>
        <dbReference type="ARBA" id="ARBA00023157"/>
    </source>
</evidence>
<sequence>MPLETYEQVRSQAQAVAQAVEMKMMPPWFADPRYGHFANDPSLTEQQIATIVAWAAADAPAGNPHDAPPPRNWSAGWNIPEPDLEVRMPKPVSIPAHGEVEYTYEIVPTHFAQDRWVQMSEFRPGSPAHVHHAVVYIRPPDSPWLRHAPVGEPFTASTLSNPAERRQAHETTSDLLLVYAPGSSPDEWPDGMAKFVPAGSDLVFQMHYTTNGAPDEDQTSIGLVFAKTPPKQRVVTLQLNNHALIIPPGADNFRVEVQGTLPNDATLLSLFPHMHLRGKRFEYDIVHDDDSVEVLLRVNYHFHWQLSYRLAEPRLLKAGTKLRAIAWYDNSENNPHNPDPTKTVTWGDQTSDEMMVGFFDVALPAGMDKWKFFERNGNGDSKQRAEQK</sequence>
<accession>A0A2U3K4B1</accession>
<dbReference type="Gene3D" id="2.60.120.230">
    <property type="match status" value="1"/>
</dbReference>
<dbReference type="InterPro" id="IPR014784">
    <property type="entry name" value="Cu2_ascorb_mOase-like_C"/>
</dbReference>
<name>A0A2U3K4B1_9BACT</name>
<dbReference type="EMBL" id="OMOD01000035">
    <property type="protein sequence ID" value="SPF34515.1"/>
    <property type="molecule type" value="Genomic_DNA"/>
</dbReference>
<proteinExistence type="predicted"/>
<dbReference type="InterPro" id="IPR008977">
    <property type="entry name" value="PHM/PNGase_F_dom_sf"/>
</dbReference>
<gene>
    <name evidence="3" type="ORF">SBA1_130004</name>
</gene>
<dbReference type="GO" id="GO:0005507">
    <property type="term" value="F:copper ion binding"/>
    <property type="evidence" value="ECO:0007669"/>
    <property type="project" value="InterPro"/>
</dbReference>
<keyword evidence="1" id="KW-1015">Disulfide bond</keyword>
<protein>
    <recommendedName>
        <fullName evidence="2">Copper type II ascorbate-dependent monooxygenase C-terminal domain-containing protein</fullName>
    </recommendedName>
</protein>
<reference evidence="4" key="1">
    <citation type="submission" date="2018-02" db="EMBL/GenBank/DDBJ databases">
        <authorList>
            <person name="Hausmann B."/>
        </authorList>
    </citation>
    <scope>NUCLEOTIDE SEQUENCE [LARGE SCALE GENOMIC DNA]</scope>
    <source>
        <strain evidence="4">Peat soil MAG SbA1</strain>
    </source>
</reference>
<dbReference type="GO" id="GO:0016715">
    <property type="term" value="F:oxidoreductase activity, acting on paired donors, with incorporation or reduction of molecular oxygen, reduced ascorbate as one donor, and incorporation of one atom of oxygen"/>
    <property type="evidence" value="ECO:0007669"/>
    <property type="project" value="InterPro"/>
</dbReference>
<dbReference type="InterPro" id="IPR036939">
    <property type="entry name" value="Cu2_ascorb_mOase_N_sf"/>
</dbReference>
<dbReference type="SUPFAM" id="SSF49742">
    <property type="entry name" value="PHM/PNGase F"/>
    <property type="match status" value="2"/>
</dbReference>
<dbReference type="Pfam" id="PF03712">
    <property type="entry name" value="Cu2_monoox_C"/>
    <property type="match status" value="1"/>
</dbReference>
<dbReference type="OrthoDB" id="9809746at2"/>
<dbReference type="InterPro" id="IPR024548">
    <property type="entry name" value="Cu2_monoox_C"/>
</dbReference>
<evidence type="ECO:0000313" key="3">
    <source>
        <dbReference type="EMBL" id="SPF34515.1"/>
    </source>
</evidence>
<feature type="domain" description="Copper type II ascorbate-dependent monooxygenase C-terminal" evidence="2">
    <location>
        <begin position="242"/>
        <end position="358"/>
    </location>
</feature>
<dbReference type="Proteomes" id="UP000238701">
    <property type="component" value="Unassembled WGS sequence"/>
</dbReference>
<organism evidence="3 4">
    <name type="scientific">Candidatus Sulfotelmatobacter kueseliae</name>
    <dbReference type="NCBI Taxonomy" id="2042962"/>
    <lineage>
        <taxon>Bacteria</taxon>
        <taxon>Pseudomonadati</taxon>
        <taxon>Acidobacteriota</taxon>
        <taxon>Terriglobia</taxon>
        <taxon>Terriglobales</taxon>
        <taxon>Candidatus Korobacteraceae</taxon>
        <taxon>Candidatus Sulfotelmatobacter</taxon>
    </lineage>
</organism>